<keyword evidence="3" id="KW-1185">Reference proteome</keyword>
<keyword evidence="2" id="KW-0808">Transferase</keyword>
<dbReference type="AlphaFoldDB" id="B0CA01"/>
<dbReference type="eggNOG" id="COG0438">
    <property type="taxonomic scope" value="Bacteria"/>
</dbReference>
<dbReference type="Proteomes" id="UP000000268">
    <property type="component" value="Chromosome"/>
</dbReference>
<dbReference type="KEGG" id="amr:AM1_0384"/>
<dbReference type="PANTHER" id="PTHR12526">
    <property type="entry name" value="GLYCOSYLTRANSFERASE"/>
    <property type="match status" value="1"/>
</dbReference>
<proteinExistence type="predicted"/>
<gene>
    <name evidence="2" type="ordered locus">AM1_0384</name>
</gene>
<dbReference type="CAZy" id="GT4">
    <property type="family name" value="Glycosyltransferase Family 4"/>
</dbReference>
<evidence type="ECO:0000259" key="1">
    <source>
        <dbReference type="Pfam" id="PF00534"/>
    </source>
</evidence>
<evidence type="ECO:0000313" key="2">
    <source>
        <dbReference type="EMBL" id="ABW25441.1"/>
    </source>
</evidence>
<feature type="domain" description="Glycosyl transferase family 1" evidence="1">
    <location>
        <begin position="207"/>
        <end position="366"/>
    </location>
</feature>
<dbReference type="Gene3D" id="3.40.50.2000">
    <property type="entry name" value="Glycogen Phosphorylase B"/>
    <property type="match status" value="2"/>
</dbReference>
<name>B0CA01_ACAM1</name>
<dbReference type="EMBL" id="CP000828">
    <property type="protein sequence ID" value="ABW25441.1"/>
    <property type="molecule type" value="Genomic_DNA"/>
</dbReference>
<organism evidence="2 3">
    <name type="scientific">Acaryochloris marina (strain MBIC 11017)</name>
    <dbReference type="NCBI Taxonomy" id="329726"/>
    <lineage>
        <taxon>Bacteria</taxon>
        <taxon>Bacillati</taxon>
        <taxon>Cyanobacteriota</taxon>
        <taxon>Cyanophyceae</taxon>
        <taxon>Acaryochloridales</taxon>
        <taxon>Acaryochloridaceae</taxon>
        <taxon>Acaryochloris</taxon>
    </lineage>
</organism>
<dbReference type="GO" id="GO:0016757">
    <property type="term" value="F:glycosyltransferase activity"/>
    <property type="evidence" value="ECO:0007669"/>
    <property type="project" value="InterPro"/>
</dbReference>
<dbReference type="HOGENOM" id="CLU_009583_37_1_3"/>
<sequence>MSISDFSIVQTTIGRFHHFHLARQLERFNLLSAIFTGYPLSKLRDETGIPIEKIHSFPWVQMPYMARGRIKLDRWNWLNREWAWQAHQTLDLYVSKHVKEFTTLIALSGSGLVSGLKAQRLGGYYICDRGSSHIRYQDEILREEHTRWNVPYKGIDPRVIDKEEAEYESANYITVPSEFVRQSFIEQRVSPDKVRKISYGARLDRFHPISKPKPDEFRILFVGSVSFRKGFLDLLQAFNDFKHPNKKLVVIGSVSSNIIPFIEKYSIDQVTFIGKIPNKELPRYYSESHVFVLPSIEEGLAMVMGEALACGCPVIATENAGVSDLLQDGREGFIVPIRQPQAITDKLQLLSDCPDLREKLSKNALKRVKQLGGWDCYGDQWFKFLQTF</sequence>
<dbReference type="STRING" id="329726.AM1_0384"/>
<dbReference type="RefSeq" id="WP_012161051.1">
    <property type="nucleotide sequence ID" value="NC_009925.1"/>
</dbReference>
<dbReference type="InterPro" id="IPR001296">
    <property type="entry name" value="Glyco_trans_1"/>
</dbReference>
<reference evidence="2 3" key="1">
    <citation type="journal article" date="2008" name="Proc. Natl. Acad. Sci. U.S.A.">
        <title>Niche adaptation and genome expansion in the chlorophyll d-producing cyanobacterium Acaryochloris marina.</title>
        <authorList>
            <person name="Swingley W.D."/>
            <person name="Chen M."/>
            <person name="Cheung P.C."/>
            <person name="Conrad A.L."/>
            <person name="Dejesa L.C."/>
            <person name="Hao J."/>
            <person name="Honchak B.M."/>
            <person name="Karbach L.E."/>
            <person name="Kurdoglu A."/>
            <person name="Lahiri S."/>
            <person name="Mastrian S.D."/>
            <person name="Miyashita H."/>
            <person name="Page L."/>
            <person name="Ramakrishna P."/>
            <person name="Satoh S."/>
            <person name="Sattley W.M."/>
            <person name="Shimada Y."/>
            <person name="Taylor H.L."/>
            <person name="Tomo T."/>
            <person name="Tsuchiya T."/>
            <person name="Wang Z.T."/>
            <person name="Raymond J."/>
            <person name="Mimuro M."/>
            <person name="Blankenship R.E."/>
            <person name="Touchman J.W."/>
        </authorList>
    </citation>
    <scope>NUCLEOTIDE SEQUENCE [LARGE SCALE GENOMIC DNA]</scope>
    <source>
        <strain evidence="3">MBIC 11017</strain>
    </source>
</reference>
<accession>B0CA01</accession>
<evidence type="ECO:0000313" key="3">
    <source>
        <dbReference type="Proteomes" id="UP000000268"/>
    </source>
</evidence>
<dbReference type="OrthoDB" id="516698at2"/>
<dbReference type="Pfam" id="PF00534">
    <property type="entry name" value="Glycos_transf_1"/>
    <property type="match status" value="1"/>
</dbReference>
<protein>
    <submittedName>
        <fullName evidence="2">Glycosyl transferase, group 1 family protein</fullName>
    </submittedName>
</protein>
<dbReference type="CDD" id="cd03801">
    <property type="entry name" value="GT4_PimA-like"/>
    <property type="match status" value="1"/>
</dbReference>
<dbReference type="SUPFAM" id="SSF53756">
    <property type="entry name" value="UDP-Glycosyltransferase/glycogen phosphorylase"/>
    <property type="match status" value="1"/>
</dbReference>